<dbReference type="GO" id="GO:0003676">
    <property type="term" value="F:nucleic acid binding"/>
    <property type="evidence" value="ECO:0007669"/>
    <property type="project" value="InterPro"/>
</dbReference>
<protein>
    <submittedName>
        <fullName evidence="1">Uncharacterized protein</fullName>
    </submittedName>
</protein>
<name>A0A4Y2GY08_ARAVE</name>
<dbReference type="AlphaFoldDB" id="A0A4Y2GY08"/>
<accession>A0A4Y2GY08</accession>
<evidence type="ECO:0000313" key="1">
    <source>
        <dbReference type="EMBL" id="GBM58922.1"/>
    </source>
</evidence>
<dbReference type="EMBL" id="BGPR01001656">
    <property type="protein sequence ID" value="GBM58922.1"/>
    <property type="molecule type" value="Genomic_DNA"/>
</dbReference>
<gene>
    <name evidence="1" type="ORF">AVEN_80721_1</name>
</gene>
<organism evidence="1 2">
    <name type="scientific">Araneus ventricosus</name>
    <name type="common">Orbweaver spider</name>
    <name type="synonym">Epeira ventricosa</name>
    <dbReference type="NCBI Taxonomy" id="182803"/>
    <lineage>
        <taxon>Eukaryota</taxon>
        <taxon>Metazoa</taxon>
        <taxon>Ecdysozoa</taxon>
        <taxon>Arthropoda</taxon>
        <taxon>Chelicerata</taxon>
        <taxon>Arachnida</taxon>
        <taxon>Araneae</taxon>
        <taxon>Araneomorphae</taxon>
        <taxon>Entelegynae</taxon>
        <taxon>Araneoidea</taxon>
        <taxon>Araneidae</taxon>
        <taxon>Araneus</taxon>
    </lineage>
</organism>
<comment type="caution">
    <text evidence="1">The sequence shown here is derived from an EMBL/GenBank/DDBJ whole genome shotgun (WGS) entry which is preliminary data.</text>
</comment>
<dbReference type="PANTHER" id="PTHR47326">
    <property type="entry name" value="TRANSPOSABLE ELEMENT TC3 TRANSPOSASE-LIKE PROTEIN"/>
    <property type="match status" value="1"/>
</dbReference>
<evidence type="ECO:0000313" key="2">
    <source>
        <dbReference type="Proteomes" id="UP000499080"/>
    </source>
</evidence>
<dbReference type="PANTHER" id="PTHR47326:SF1">
    <property type="entry name" value="HTH PSQ-TYPE DOMAIN-CONTAINING PROTEIN"/>
    <property type="match status" value="1"/>
</dbReference>
<sequence length="155" mass="17607">MALEHFVVGRGTSFPRRSSEYSECRIWGTAILMLCMNSLHPDYITVCCGFTADFLLGSFFFEENTPHGPQRCSIKGSRHYDLLQQQVIPALQERECLETTILIQDGVPLHVTLPEQALLRVHFGVNLVFSRSFPTASPSHSPDMNPCDFWLWGFL</sequence>
<dbReference type="InterPro" id="IPR036397">
    <property type="entry name" value="RNaseH_sf"/>
</dbReference>
<proteinExistence type="predicted"/>
<dbReference type="Proteomes" id="UP000499080">
    <property type="component" value="Unassembled WGS sequence"/>
</dbReference>
<reference evidence="1 2" key="1">
    <citation type="journal article" date="2019" name="Sci. Rep.">
        <title>Orb-weaving spider Araneus ventricosus genome elucidates the spidroin gene catalogue.</title>
        <authorList>
            <person name="Kono N."/>
            <person name="Nakamura H."/>
            <person name="Ohtoshi R."/>
            <person name="Moran D.A.P."/>
            <person name="Shinohara A."/>
            <person name="Yoshida Y."/>
            <person name="Fujiwara M."/>
            <person name="Mori M."/>
            <person name="Tomita M."/>
            <person name="Arakawa K."/>
        </authorList>
    </citation>
    <scope>NUCLEOTIDE SEQUENCE [LARGE SCALE GENOMIC DNA]</scope>
</reference>
<dbReference type="Gene3D" id="3.30.420.10">
    <property type="entry name" value="Ribonuclease H-like superfamily/Ribonuclease H"/>
    <property type="match status" value="1"/>
</dbReference>
<keyword evidence="2" id="KW-1185">Reference proteome</keyword>